<dbReference type="InterPro" id="IPR027417">
    <property type="entry name" value="P-loop_NTPase"/>
</dbReference>
<feature type="compositionally biased region" description="Polar residues" evidence="10">
    <location>
        <begin position="321"/>
        <end position="330"/>
    </location>
</feature>
<dbReference type="SUPFAM" id="SSF50447">
    <property type="entry name" value="Translation proteins"/>
    <property type="match status" value="1"/>
</dbReference>
<proteinExistence type="inferred from homology"/>
<dbReference type="OrthoDB" id="342024at2759"/>
<dbReference type="GO" id="GO:0005525">
    <property type="term" value="F:GTP binding"/>
    <property type="evidence" value="ECO:0007669"/>
    <property type="project" value="UniProtKB-KW"/>
</dbReference>
<feature type="compositionally biased region" description="Basic and acidic residues" evidence="10">
    <location>
        <begin position="105"/>
        <end position="116"/>
    </location>
</feature>
<dbReference type="GO" id="GO:0006412">
    <property type="term" value="P:translation"/>
    <property type="evidence" value="ECO:0007669"/>
    <property type="project" value="UniProtKB-KW"/>
</dbReference>
<comment type="caution">
    <text evidence="12">The sequence shown here is derived from an EMBL/GenBank/DDBJ whole genome shotgun (WGS) entry which is preliminary data.</text>
</comment>
<sequence>MQRNKNVQYDADDLYDSADEEEYGGEVPEYTTEDKDNFATLTPVVRAELEETGLSASQTEIEEALWHYYWDVGKSVSYLKNSRTPRPQQQPSEGGGKKGQAKAKSKFDQAAEKSAEKAGPTPMPPTSAADWFRDIPWSNLSPEIQGHLVPTVPPRPYPKLLGGSSKLAKLAEERRRKAAAAASSNEAPSPDSNGSFNSLDRLNKPKDATKENDTPASQPEPKRYPIRKKREPTPPPREPTPPPPEPEEETPDIRASPTGFGRTLSTGPPHAALASSMTLQDMLGGAEEAVDAFTGPSPDDIVAKAQAHSKGEITAAPFSSKPKQNASSDAQLAKKTEQLQVAESTAPKVKSKGLDVPKLWAEGQADRKAQAAFVVIGHVDHGKSTLMGRLLLDTGGVSQRDIDRYQKQASELGKSSFALAWVMDTGSEERERGVTVDIAQHHFSTASTDFTILDAPGHRDFVPNMIAGASMADLALLVVDANQLASGLKGQTREHVLLAKAVGITRIVVAVNKLDLSAPEPWSQSVFADVQIQIKSFLSEAGFSEPNMAIIPCSGLNGTNVANSPPSSSPTSWIQPPIHLTLLQALEAFTPPPPALQTLTQPLRLQISDVFRGTLTAPLSISGRLRSGSCQIGDTLLLLPSNTQATIRAIEVAAEPREYAVAGQIAVLHLAVHGDLEAEGLRAGDVAVLAGSSLPSSASPSSVDDGASAPPTVVKSATARVKAVQALLPMGVEVFLGRWMVAGEITGLKCTLQQQQAGDVEETGELEARQVVVKKKKPRVIRQGEMALVELGLAEAGVVTKGDRVVLRNGGATVAVGFVEAVRA</sequence>
<dbReference type="InterPro" id="IPR000795">
    <property type="entry name" value="T_Tr_GTP-bd_dom"/>
</dbReference>
<dbReference type="EMBL" id="NAJL01000023">
    <property type="protein sequence ID" value="TKA27333.1"/>
    <property type="molecule type" value="Genomic_DNA"/>
</dbReference>
<dbReference type="Pfam" id="PF00009">
    <property type="entry name" value="GTP_EFTU"/>
    <property type="match status" value="1"/>
</dbReference>
<feature type="compositionally biased region" description="Polar residues" evidence="10">
    <location>
        <begin position="80"/>
        <end position="92"/>
    </location>
</feature>
<dbReference type="PROSITE" id="PS00301">
    <property type="entry name" value="G_TR_1"/>
    <property type="match status" value="1"/>
</dbReference>
<evidence type="ECO:0000256" key="10">
    <source>
        <dbReference type="SAM" id="MobiDB-lite"/>
    </source>
</evidence>
<feature type="compositionally biased region" description="Low complexity" evidence="10">
    <location>
        <begin position="159"/>
        <end position="168"/>
    </location>
</feature>
<protein>
    <recommendedName>
        <fullName evidence="11">Tr-type G domain-containing protein</fullName>
    </recommendedName>
</protein>
<dbReference type="InterPro" id="IPR050100">
    <property type="entry name" value="TRAFAC_GTPase_members"/>
</dbReference>
<gene>
    <name evidence="12" type="ORF">B0A50_04943</name>
</gene>
<dbReference type="Gene3D" id="2.40.30.10">
    <property type="entry name" value="Translation factors"/>
    <property type="match status" value="2"/>
</dbReference>
<feature type="compositionally biased region" description="Polar residues" evidence="10">
    <location>
        <begin position="183"/>
        <end position="200"/>
    </location>
</feature>
<dbReference type="SUPFAM" id="SSF50465">
    <property type="entry name" value="EF-Tu/eEF-1alpha/eIF2-gamma C-terminal domain"/>
    <property type="match status" value="1"/>
</dbReference>
<name>A0A4U0TXX3_9PEZI</name>
<evidence type="ECO:0000256" key="2">
    <source>
        <dbReference type="ARBA" id="ARBA00007249"/>
    </source>
</evidence>
<keyword evidence="6" id="KW-0810">Translation regulation</keyword>
<organism evidence="12 13">
    <name type="scientific">Salinomyces thailandicus</name>
    <dbReference type="NCBI Taxonomy" id="706561"/>
    <lineage>
        <taxon>Eukaryota</taxon>
        <taxon>Fungi</taxon>
        <taxon>Dikarya</taxon>
        <taxon>Ascomycota</taxon>
        <taxon>Pezizomycotina</taxon>
        <taxon>Dothideomycetes</taxon>
        <taxon>Dothideomycetidae</taxon>
        <taxon>Mycosphaerellales</taxon>
        <taxon>Teratosphaeriaceae</taxon>
        <taxon>Salinomyces</taxon>
    </lineage>
</organism>
<dbReference type="Proteomes" id="UP000308549">
    <property type="component" value="Unassembled WGS sequence"/>
</dbReference>
<evidence type="ECO:0000256" key="5">
    <source>
        <dbReference type="ARBA" id="ARBA00022801"/>
    </source>
</evidence>
<dbReference type="InterPro" id="IPR009001">
    <property type="entry name" value="Transl_elong_EF1A/Init_IF2_C"/>
</dbReference>
<feature type="region of interest" description="Disordered" evidence="10">
    <location>
        <begin position="80"/>
        <end position="271"/>
    </location>
</feature>
<dbReference type="AlphaFoldDB" id="A0A4U0TXX3"/>
<dbReference type="PRINTS" id="PR00315">
    <property type="entry name" value="ELONGATNFCT"/>
</dbReference>
<dbReference type="InterPro" id="IPR031157">
    <property type="entry name" value="G_TR_CS"/>
</dbReference>
<feature type="domain" description="Tr-type G" evidence="11">
    <location>
        <begin position="368"/>
        <end position="594"/>
    </location>
</feature>
<evidence type="ECO:0000256" key="8">
    <source>
        <dbReference type="ARBA" id="ARBA00023134"/>
    </source>
</evidence>
<evidence type="ECO:0000256" key="1">
    <source>
        <dbReference type="ARBA" id="ARBA00004496"/>
    </source>
</evidence>
<feature type="region of interest" description="Disordered" evidence="10">
    <location>
        <begin position="1"/>
        <end position="36"/>
    </location>
</feature>
<comment type="catalytic activity">
    <reaction evidence="9">
        <text>GTP + H2O = GDP + phosphate + H(+)</text>
        <dbReference type="Rhea" id="RHEA:19669"/>
        <dbReference type="ChEBI" id="CHEBI:15377"/>
        <dbReference type="ChEBI" id="CHEBI:15378"/>
        <dbReference type="ChEBI" id="CHEBI:37565"/>
        <dbReference type="ChEBI" id="CHEBI:43474"/>
        <dbReference type="ChEBI" id="CHEBI:58189"/>
    </reaction>
    <physiologicalReaction direction="left-to-right" evidence="9">
        <dbReference type="Rhea" id="RHEA:19670"/>
    </physiologicalReaction>
</comment>
<accession>A0A4U0TXX3</accession>
<evidence type="ECO:0000259" key="11">
    <source>
        <dbReference type="PROSITE" id="PS51722"/>
    </source>
</evidence>
<keyword evidence="3" id="KW-0963">Cytoplasm</keyword>
<keyword evidence="5" id="KW-0378">Hydrolase</keyword>
<feature type="compositionally biased region" description="Acidic residues" evidence="10">
    <location>
        <begin position="10"/>
        <end position="24"/>
    </location>
</feature>
<comment type="subcellular location">
    <subcellularLocation>
        <location evidence="1">Cytoplasm</location>
    </subcellularLocation>
</comment>
<dbReference type="GO" id="GO:0003924">
    <property type="term" value="F:GTPase activity"/>
    <property type="evidence" value="ECO:0007669"/>
    <property type="project" value="InterPro"/>
</dbReference>
<evidence type="ECO:0000313" key="13">
    <source>
        <dbReference type="Proteomes" id="UP000308549"/>
    </source>
</evidence>
<feature type="region of interest" description="Disordered" evidence="10">
    <location>
        <begin position="313"/>
        <end position="346"/>
    </location>
</feature>
<feature type="compositionally biased region" description="Basic and acidic residues" evidence="10">
    <location>
        <begin position="201"/>
        <end position="213"/>
    </location>
</feature>
<dbReference type="Pfam" id="PF08938">
    <property type="entry name" value="HBS1_N"/>
    <property type="match status" value="1"/>
</dbReference>
<feature type="compositionally biased region" description="Pro residues" evidence="10">
    <location>
        <begin position="233"/>
        <end position="244"/>
    </location>
</feature>
<dbReference type="InterPro" id="IPR009000">
    <property type="entry name" value="Transl_B-barrel_sf"/>
</dbReference>
<dbReference type="PANTHER" id="PTHR23115">
    <property type="entry name" value="TRANSLATION FACTOR"/>
    <property type="match status" value="1"/>
</dbReference>
<dbReference type="InterPro" id="IPR015033">
    <property type="entry name" value="HBS1-like_N"/>
</dbReference>
<dbReference type="SUPFAM" id="SSF52540">
    <property type="entry name" value="P-loop containing nucleoside triphosphate hydrolases"/>
    <property type="match status" value="1"/>
</dbReference>
<keyword evidence="13" id="KW-1185">Reference proteome</keyword>
<reference evidence="12 13" key="1">
    <citation type="submission" date="2017-03" db="EMBL/GenBank/DDBJ databases">
        <title>Genomes of endolithic fungi from Antarctica.</title>
        <authorList>
            <person name="Coleine C."/>
            <person name="Masonjones S."/>
            <person name="Stajich J.E."/>
        </authorList>
    </citation>
    <scope>NUCLEOTIDE SEQUENCE [LARGE SCALE GENOMIC DNA]</scope>
    <source>
        <strain evidence="12 13">CCFEE 6315</strain>
    </source>
</reference>
<keyword evidence="8" id="KW-0342">GTP-binding</keyword>
<evidence type="ECO:0000313" key="12">
    <source>
        <dbReference type="EMBL" id="TKA27333.1"/>
    </source>
</evidence>
<dbReference type="GO" id="GO:0006417">
    <property type="term" value="P:regulation of translation"/>
    <property type="evidence" value="ECO:0007669"/>
    <property type="project" value="UniProtKB-KW"/>
</dbReference>
<keyword evidence="4" id="KW-0547">Nucleotide-binding</keyword>
<keyword evidence="7" id="KW-0648">Protein biosynthesis</keyword>
<dbReference type="PROSITE" id="PS51722">
    <property type="entry name" value="G_TR_2"/>
    <property type="match status" value="1"/>
</dbReference>
<evidence type="ECO:0000256" key="7">
    <source>
        <dbReference type="ARBA" id="ARBA00022917"/>
    </source>
</evidence>
<evidence type="ECO:0000256" key="3">
    <source>
        <dbReference type="ARBA" id="ARBA00022490"/>
    </source>
</evidence>
<dbReference type="GO" id="GO:0005737">
    <property type="term" value="C:cytoplasm"/>
    <property type="evidence" value="ECO:0007669"/>
    <property type="project" value="UniProtKB-SubCell"/>
</dbReference>
<evidence type="ECO:0000256" key="9">
    <source>
        <dbReference type="ARBA" id="ARBA00049117"/>
    </source>
</evidence>
<dbReference type="Gene3D" id="3.40.50.300">
    <property type="entry name" value="P-loop containing nucleotide triphosphate hydrolases"/>
    <property type="match status" value="1"/>
</dbReference>
<comment type="similarity">
    <text evidence="2">Belongs to the TRAFAC class translation factor GTPase superfamily. Classic translation factor GTPase family. EF-Tu/EF-1A subfamily.</text>
</comment>
<evidence type="ECO:0000256" key="4">
    <source>
        <dbReference type="ARBA" id="ARBA00022741"/>
    </source>
</evidence>
<evidence type="ECO:0000256" key="6">
    <source>
        <dbReference type="ARBA" id="ARBA00022845"/>
    </source>
</evidence>